<organism evidence="1 2">
    <name type="scientific">Rhodonellum ikkaensis</name>
    <dbReference type="NCBI Taxonomy" id="336829"/>
    <lineage>
        <taxon>Bacteria</taxon>
        <taxon>Pseudomonadati</taxon>
        <taxon>Bacteroidota</taxon>
        <taxon>Cytophagia</taxon>
        <taxon>Cytophagales</taxon>
        <taxon>Cytophagaceae</taxon>
        <taxon>Rhodonellum</taxon>
    </lineage>
</organism>
<proteinExistence type="predicted"/>
<comment type="caution">
    <text evidence="1">The sequence shown here is derived from an EMBL/GenBank/DDBJ whole genome shotgun (WGS) entry which is preliminary data.</text>
</comment>
<evidence type="ECO:0000313" key="1">
    <source>
        <dbReference type="EMBL" id="SDZ28131.1"/>
    </source>
</evidence>
<gene>
    <name evidence="1" type="ORF">SAMN05444412_10957</name>
</gene>
<reference evidence="1 2" key="1">
    <citation type="submission" date="2016-10" db="EMBL/GenBank/DDBJ databases">
        <authorList>
            <person name="Varghese N."/>
            <person name="Submissions S."/>
        </authorList>
    </citation>
    <scope>NUCLEOTIDE SEQUENCE [LARGE SCALE GENOMIC DNA]</scope>
    <source>
        <strain evidence="1 2">DSM 17997</strain>
    </source>
</reference>
<sequence>MVFRTLSINEIVFKSIQFLTLINQAQALPIAQGQGKGSYSESCFLFLNPQIDPKLYSPNNLIFLQFKLD</sequence>
<dbReference type="Proteomes" id="UP000199663">
    <property type="component" value="Unassembled WGS sequence"/>
</dbReference>
<protein>
    <submittedName>
        <fullName evidence="1">Uncharacterized protein</fullName>
    </submittedName>
</protein>
<evidence type="ECO:0000313" key="2">
    <source>
        <dbReference type="Proteomes" id="UP000199663"/>
    </source>
</evidence>
<dbReference type="EMBL" id="FNQC01000009">
    <property type="protein sequence ID" value="SDZ28131.1"/>
    <property type="molecule type" value="Genomic_DNA"/>
</dbReference>
<name>A0A1H3RSF2_9BACT</name>
<accession>A0A1H3RSF2</accession>
<keyword evidence="2" id="KW-1185">Reference proteome</keyword>